<proteinExistence type="predicted"/>
<dbReference type="AlphaFoldDB" id="A0A7X6DQ73"/>
<dbReference type="EMBL" id="VTOW01000002">
    <property type="protein sequence ID" value="NKE71345.1"/>
    <property type="molecule type" value="Genomic_DNA"/>
</dbReference>
<keyword evidence="2" id="KW-1185">Reference proteome</keyword>
<dbReference type="Pfam" id="PF06935">
    <property type="entry name" value="DUF1284"/>
    <property type="match status" value="1"/>
</dbReference>
<accession>A0A7X6DQ73</accession>
<sequence length="151" mass="16368">MSTGRSNLLTVRAHTLLCLLGFRGEGYSPAFVENMGAIHRRLSTDPKTPVQVIARPDEICSVCPHLHPDGCHLKGPGFEAAMHRQDQAVMARLGIAEGEVLPWGEILHRIAAHIEGGDLGAICGACSWLPLGYCREGIDALSVVQHRERLS</sequence>
<dbReference type="Proteomes" id="UP000534783">
    <property type="component" value="Unassembled WGS sequence"/>
</dbReference>
<dbReference type="InterPro" id="IPR009702">
    <property type="entry name" value="DUF1284"/>
</dbReference>
<reference evidence="1 2" key="1">
    <citation type="journal article" date="2020" name="Nature">
        <title>Bacterial chemolithoautotrophy via manganese oxidation.</title>
        <authorList>
            <person name="Yu H."/>
            <person name="Leadbetter J.R."/>
        </authorList>
    </citation>
    <scope>NUCLEOTIDE SEQUENCE [LARGE SCALE GENOMIC DNA]</scope>
    <source>
        <strain evidence="1 2">Mn-1</strain>
    </source>
</reference>
<comment type="caution">
    <text evidence="1">The sequence shown here is derived from an EMBL/GenBank/DDBJ whole genome shotgun (WGS) entry which is preliminary data.</text>
</comment>
<organism evidence="1 2">
    <name type="scientific">Candidatus Manganitrophus noduliformans</name>
    <dbReference type="NCBI Taxonomy" id="2606439"/>
    <lineage>
        <taxon>Bacteria</taxon>
        <taxon>Pseudomonadati</taxon>
        <taxon>Nitrospirota</taxon>
        <taxon>Nitrospiria</taxon>
        <taxon>Candidatus Troglogloeales</taxon>
        <taxon>Candidatus Manganitrophaceae</taxon>
        <taxon>Candidatus Manganitrophus</taxon>
    </lineage>
</organism>
<gene>
    <name evidence="1" type="ORF">MNODULE_11405</name>
</gene>
<evidence type="ECO:0000313" key="1">
    <source>
        <dbReference type="EMBL" id="NKE71345.1"/>
    </source>
</evidence>
<evidence type="ECO:0000313" key="2">
    <source>
        <dbReference type="Proteomes" id="UP000534783"/>
    </source>
</evidence>
<protein>
    <submittedName>
        <fullName evidence="1">DUF1284 domain-containing protein</fullName>
    </submittedName>
</protein>
<name>A0A7X6DQ73_9BACT</name>
<dbReference type="RefSeq" id="WP_168059894.1">
    <property type="nucleotide sequence ID" value="NZ_VTOW01000002.1"/>
</dbReference>